<evidence type="ECO:0000313" key="1">
    <source>
        <dbReference type="EMBL" id="MEL1242628.1"/>
    </source>
</evidence>
<reference evidence="1 2" key="1">
    <citation type="submission" date="2024-04" db="EMBL/GenBank/DDBJ databases">
        <title>Flavobacterium sp. DGU11 16S ribosomal RNA gene Genome sequencing and assembly.</title>
        <authorList>
            <person name="Park S."/>
        </authorList>
    </citation>
    <scope>NUCLEOTIDE SEQUENCE [LARGE SCALE GENOMIC DNA]</scope>
    <source>
        <strain evidence="1 2">DGU11</strain>
    </source>
</reference>
<protein>
    <recommendedName>
        <fullName evidence="3">Carboxypeptidase regulatory-like domain-containing protein</fullName>
    </recommendedName>
</protein>
<dbReference type="Proteomes" id="UP001464555">
    <property type="component" value="Unassembled WGS sequence"/>
</dbReference>
<dbReference type="PROSITE" id="PS51257">
    <property type="entry name" value="PROKAR_LIPOPROTEIN"/>
    <property type="match status" value="1"/>
</dbReference>
<proteinExistence type="predicted"/>
<comment type="caution">
    <text evidence="1">The sequence shown here is derived from an EMBL/GenBank/DDBJ whole genome shotgun (WGS) entry which is preliminary data.</text>
</comment>
<dbReference type="EMBL" id="JBBYHR010000001">
    <property type="protein sequence ID" value="MEL1242628.1"/>
    <property type="molecule type" value="Genomic_DNA"/>
</dbReference>
<evidence type="ECO:0000313" key="2">
    <source>
        <dbReference type="Proteomes" id="UP001464555"/>
    </source>
</evidence>
<name>A0ABU9HR54_9FLAO</name>
<keyword evidence="2" id="KW-1185">Reference proteome</keyword>
<organism evidence="1 2">
    <name type="scientific">Flavobacterium arundinis</name>
    <dbReference type="NCBI Taxonomy" id="3139143"/>
    <lineage>
        <taxon>Bacteria</taxon>
        <taxon>Pseudomonadati</taxon>
        <taxon>Bacteroidota</taxon>
        <taxon>Flavobacteriia</taxon>
        <taxon>Flavobacteriales</taxon>
        <taxon>Flavobacteriaceae</taxon>
        <taxon>Flavobacterium</taxon>
    </lineage>
</organism>
<dbReference type="RefSeq" id="WP_341694954.1">
    <property type="nucleotide sequence ID" value="NZ_JBBYHR010000001.1"/>
</dbReference>
<sequence>MKKLLLVITIAGLLAGCGIDYDGTTKLIFKGRVTTPEGTPLEGIKISTFISNSYHTDEIGYDYTDSNGYYLMIFPKAHEKVNVEVDINSAGEDSALSRTQIFNIGLDEVNDYTIDFGAQPLYENEGSVLLHIDLPENSASILKIGLTGLVDNHRVDHNFSELPEDPNEWAHDQDYLVAPNQVITLQYLLQDGTLHEVQIPIGEEELTYTLQ</sequence>
<evidence type="ECO:0008006" key="3">
    <source>
        <dbReference type="Google" id="ProtNLM"/>
    </source>
</evidence>
<accession>A0ABU9HR54</accession>
<gene>
    <name evidence="1" type="ORF">AAEO56_00025</name>
</gene>